<dbReference type="InterPro" id="IPR025841">
    <property type="entry name" value="CP_ATPgrasp_2"/>
</dbReference>
<reference evidence="3" key="1">
    <citation type="submission" date="2017-05" db="EMBL/GenBank/DDBJ databases">
        <title>Improved OligoMM genomes.</title>
        <authorList>
            <person name="Garzetti D."/>
        </authorList>
    </citation>
    <scope>NUCLEOTIDE SEQUENCE [LARGE SCALE GENOMIC DNA]</scope>
    <source>
        <strain evidence="3">YL45</strain>
    </source>
</reference>
<dbReference type="GeneID" id="78363079"/>
<gene>
    <name evidence="2" type="ORF">ADH67_00890</name>
</gene>
<comment type="caution">
    <text evidence="2">The sequence shown here is derived from an EMBL/GenBank/DDBJ whole genome shotgun (WGS) entry which is preliminary data.</text>
</comment>
<dbReference type="AlphaFoldDB" id="A0A227KQT1"/>
<protein>
    <submittedName>
        <fullName evidence="2">Circularly permuted type 2 ATP-grasp protein</fullName>
    </submittedName>
</protein>
<name>A0A227KQT1_9BURK</name>
<dbReference type="Gene3D" id="3.30.1490.270">
    <property type="match status" value="1"/>
</dbReference>
<feature type="domain" description="Circularly permuted ATP-grasp type 2" evidence="1">
    <location>
        <begin position="41"/>
        <end position="413"/>
    </location>
</feature>
<dbReference type="RefSeq" id="WP_066590788.1">
    <property type="nucleotide sequence ID" value="NZ_CAJTBZ010000038.1"/>
</dbReference>
<keyword evidence="3" id="KW-1185">Reference proteome</keyword>
<dbReference type="PIRSF" id="PIRSF005522">
    <property type="entry name" value="UCP005522"/>
    <property type="match status" value="1"/>
</dbReference>
<dbReference type="PANTHER" id="PTHR34595">
    <property type="entry name" value="BLR5612 PROTEIN"/>
    <property type="match status" value="1"/>
</dbReference>
<dbReference type="SUPFAM" id="SSF56059">
    <property type="entry name" value="Glutathione synthetase ATP-binding domain-like"/>
    <property type="match status" value="1"/>
</dbReference>
<organism evidence="2 3">
    <name type="scientific">Turicimonas muris</name>
    <dbReference type="NCBI Taxonomy" id="1796652"/>
    <lineage>
        <taxon>Bacteria</taxon>
        <taxon>Pseudomonadati</taxon>
        <taxon>Pseudomonadota</taxon>
        <taxon>Betaproteobacteria</taxon>
        <taxon>Burkholderiales</taxon>
        <taxon>Sutterellaceae</taxon>
        <taxon>Turicimonas</taxon>
    </lineage>
</organism>
<evidence type="ECO:0000259" key="1">
    <source>
        <dbReference type="Pfam" id="PF14403"/>
    </source>
</evidence>
<accession>A0A227KQT1</accession>
<dbReference type="EMBL" id="NHMP01000001">
    <property type="protein sequence ID" value="OXE50890.1"/>
    <property type="molecule type" value="Genomic_DNA"/>
</dbReference>
<evidence type="ECO:0000313" key="3">
    <source>
        <dbReference type="Proteomes" id="UP000214610"/>
    </source>
</evidence>
<dbReference type="Pfam" id="PF14403">
    <property type="entry name" value="CP_ATPgrasp_2"/>
    <property type="match status" value="1"/>
</dbReference>
<dbReference type="PANTHER" id="PTHR34595:SF7">
    <property type="entry name" value="SLL1039 PROTEIN"/>
    <property type="match status" value="1"/>
</dbReference>
<dbReference type="Proteomes" id="UP000214610">
    <property type="component" value="Unassembled WGS sequence"/>
</dbReference>
<sequence length="438" mass="49138">MESLVANAQAINRLLARYGVKFGIYKNNEFIEQLFPFDPVPRVISAEEFEILEQGLKQRVNALNAFLKDIYTDKKIIKDGVVPDNFVFSSSGFLPECDNFVPPAGVFSHISGIDLVQADSGEWFILEDNLRIPSGASYPLIARKLSRRASPETFKHNKVDNNADYGRLLAHSMQSVNPGGLNVILTPGRYNSAFFEHSYLAEVTGFPLVMPNDLFVEENKLYIRTQQGGKALVGAIYRRISDEYLDPLTFNPESLIGVPGIMSAYLAGNLAIVNAPGNGVADDKGTYYFVPKMIEYYLNEKPILHNAPTYLPMYREDMEYCLDNIHKLVIKDVAEAGGYGVLFGKDMDEATLAEWRQKIQDEPRRFILQEVINFIDLPVLDGETTVPRKADLRAYVVSSADKTDVWHCGLTRFSRVPDSFVVNSSQGGGFKDTWVMSR</sequence>
<dbReference type="Gene3D" id="3.40.50.11290">
    <property type="match status" value="1"/>
</dbReference>
<dbReference type="InterPro" id="IPR016450">
    <property type="entry name" value="UCP005522"/>
</dbReference>
<dbReference type="InterPro" id="IPR051680">
    <property type="entry name" value="ATP-dep_Glu-Cys_Ligase-2"/>
</dbReference>
<evidence type="ECO:0000313" key="2">
    <source>
        <dbReference type="EMBL" id="OXE50890.1"/>
    </source>
</evidence>
<proteinExistence type="predicted"/>